<evidence type="ECO:0000259" key="1">
    <source>
        <dbReference type="Pfam" id="PF14214"/>
    </source>
</evidence>
<proteinExistence type="predicted"/>
<dbReference type="AlphaFoldDB" id="A0A4Y2FIN9"/>
<dbReference type="Proteomes" id="UP000499080">
    <property type="component" value="Unassembled WGS sequence"/>
</dbReference>
<comment type="caution">
    <text evidence="2">The sequence shown here is derived from an EMBL/GenBank/DDBJ whole genome shotgun (WGS) entry which is preliminary data.</text>
</comment>
<keyword evidence="3" id="KW-1185">Reference proteome</keyword>
<protein>
    <recommendedName>
        <fullName evidence="1">Helitron helicase-like domain-containing protein</fullName>
    </recommendedName>
</protein>
<feature type="domain" description="Helitron helicase-like" evidence="1">
    <location>
        <begin position="127"/>
        <end position="229"/>
    </location>
</feature>
<evidence type="ECO:0000313" key="3">
    <source>
        <dbReference type="Proteomes" id="UP000499080"/>
    </source>
</evidence>
<name>A0A4Y2FIN9_ARAVE</name>
<dbReference type="InterPro" id="IPR025476">
    <property type="entry name" value="Helitron_helicase-like"/>
</dbReference>
<dbReference type="PANTHER" id="PTHR10492:SF57">
    <property type="entry name" value="ATP-DEPENDENT DNA HELICASE"/>
    <property type="match status" value="1"/>
</dbReference>
<reference evidence="2 3" key="1">
    <citation type="journal article" date="2019" name="Sci. Rep.">
        <title>Orb-weaving spider Araneus ventricosus genome elucidates the spidroin gene catalogue.</title>
        <authorList>
            <person name="Kono N."/>
            <person name="Nakamura H."/>
            <person name="Ohtoshi R."/>
            <person name="Moran D.A.P."/>
            <person name="Shinohara A."/>
            <person name="Yoshida Y."/>
            <person name="Fujiwara M."/>
            <person name="Mori M."/>
            <person name="Tomita M."/>
            <person name="Arakawa K."/>
        </authorList>
    </citation>
    <scope>NUCLEOTIDE SEQUENCE [LARGE SCALE GENOMIC DNA]</scope>
</reference>
<gene>
    <name evidence="2" type="ORF">AVEN_122639_1</name>
</gene>
<sequence>MHRLVQEHPTTSVNMVVLEDKNLDMRCYNAPTLCTEVAAIFVGDNGEPPANRDICVYPVGDTCQSISSLNQCCDPMTYPLLYPRDECSWNTGMEHVEERRTARRTRVTQLQYYAYRLSQRNGFSILHNSGSPRHMQHNYQDAIAMVRKFGKLDLFLTFTCNPSWSEILNSMEGVQRPEDRPDIIVRVFNMKLKELLEDICKHGIFGTVLAYIYVIEFQKRGLPHAHILLTLDSESKIRTKDDIDKFVSAELPDPCTDLTLPNCDKMHGTWPMWNYKYKFSMHERWTVLQKFSETIQEEIQEENVNGYPIYRRRATEPVKVGKYSIDNRWVVPYNPWLLKTFNAHINVEVCASVKSVKYLYKYVYKGYDAASVKIQKEGALDHDEILSFVEGRYVSAPEAMWRLNEFNLDHKSDTVVRLAVHLPQKQPIVYQDGHEAQAIERVALRKTTLTSWFELNKNYPSAHNISYSDIPQYYVFDKSTTNWKKRQRGGQNVIGRLPVYWILRGTICGCYYCASLGPLVLMIF</sequence>
<dbReference type="Pfam" id="PF14214">
    <property type="entry name" value="Helitron_like_N"/>
    <property type="match status" value="1"/>
</dbReference>
<organism evidence="2 3">
    <name type="scientific">Araneus ventricosus</name>
    <name type="common">Orbweaver spider</name>
    <name type="synonym">Epeira ventricosa</name>
    <dbReference type="NCBI Taxonomy" id="182803"/>
    <lineage>
        <taxon>Eukaryota</taxon>
        <taxon>Metazoa</taxon>
        <taxon>Ecdysozoa</taxon>
        <taxon>Arthropoda</taxon>
        <taxon>Chelicerata</taxon>
        <taxon>Arachnida</taxon>
        <taxon>Araneae</taxon>
        <taxon>Araneomorphae</taxon>
        <taxon>Entelegynae</taxon>
        <taxon>Araneoidea</taxon>
        <taxon>Araneidae</taxon>
        <taxon>Araneus</taxon>
    </lineage>
</organism>
<dbReference type="PANTHER" id="PTHR10492">
    <property type="match status" value="1"/>
</dbReference>
<accession>A0A4Y2FIN9</accession>
<evidence type="ECO:0000313" key="2">
    <source>
        <dbReference type="EMBL" id="GBM40426.1"/>
    </source>
</evidence>
<dbReference type="EMBL" id="BGPR01000929">
    <property type="protein sequence ID" value="GBM40426.1"/>
    <property type="molecule type" value="Genomic_DNA"/>
</dbReference>